<dbReference type="Proteomes" id="UP000799776">
    <property type="component" value="Unassembled WGS sequence"/>
</dbReference>
<reference evidence="2" key="1">
    <citation type="journal article" date="2020" name="Stud. Mycol.">
        <title>101 Dothideomycetes genomes: a test case for predicting lifestyles and emergence of pathogens.</title>
        <authorList>
            <person name="Haridas S."/>
            <person name="Albert R."/>
            <person name="Binder M."/>
            <person name="Bloem J."/>
            <person name="Labutti K."/>
            <person name="Salamov A."/>
            <person name="Andreopoulos B."/>
            <person name="Baker S."/>
            <person name="Barry K."/>
            <person name="Bills G."/>
            <person name="Bluhm B."/>
            <person name="Cannon C."/>
            <person name="Castanera R."/>
            <person name="Culley D."/>
            <person name="Daum C."/>
            <person name="Ezra D."/>
            <person name="Gonzalez J."/>
            <person name="Henrissat B."/>
            <person name="Kuo A."/>
            <person name="Liang C."/>
            <person name="Lipzen A."/>
            <person name="Lutzoni F."/>
            <person name="Magnuson J."/>
            <person name="Mondo S."/>
            <person name="Nolan M."/>
            <person name="Ohm R."/>
            <person name="Pangilinan J."/>
            <person name="Park H.-J."/>
            <person name="Ramirez L."/>
            <person name="Alfaro M."/>
            <person name="Sun H."/>
            <person name="Tritt A."/>
            <person name="Yoshinaga Y."/>
            <person name="Zwiers L.-H."/>
            <person name="Turgeon B."/>
            <person name="Goodwin S."/>
            <person name="Spatafora J."/>
            <person name="Crous P."/>
            <person name="Grigoriev I."/>
        </authorList>
    </citation>
    <scope>NUCLEOTIDE SEQUENCE</scope>
    <source>
        <strain evidence="2">CBS 121410</strain>
    </source>
</reference>
<dbReference type="PANTHER" id="PTHR47204">
    <property type="entry name" value="OS02G0168900 PROTEIN"/>
    <property type="match status" value="1"/>
</dbReference>
<dbReference type="CDD" id="cd09271">
    <property type="entry name" value="RNase_H2-C"/>
    <property type="match status" value="1"/>
</dbReference>
<dbReference type="PANTHER" id="PTHR47204:SF1">
    <property type="entry name" value="RIBONUCLEASE H2 SUBUNIT C"/>
    <property type="match status" value="1"/>
</dbReference>
<name>A0A9P4HM01_9PEZI</name>
<comment type="caution">
    <text evidence="2">The sequence shown here is derived from an EMBL/GenBank/DDBJ whole genome shotgun (WGS) entry which is preliminary data.</text>
</comment>
<gene>
    <name evidence="2" type="ORF">K490DRAFT_52095</name>
</gene>
<sequence>MLAIQQTKTSADKCTPNLLPCRVHHDGPVNATDRYWRPANDGDDTQTSYFRGRKLRGRTVPVPQGYRGPTNRILPTQPNETADVDGDDDMNEERPIETKVAEEVASFDEMVLWNHETLPDGVDDAYVKGVKEWIAFAEAIHTTPAVEKTPDKA</sequence>
<proteinExistence type="predicted"/>
<dbReference type="OrthoDB" id="6222486at2759"/>
<protein>
    <submittedName>
        <fullName evidence="2">Ribonuclease-like protein H2 subunit C</fullName>
    </submittedName>
</protein>
<keyword evidence="3" id="KW-1185">Reference proteome</keyword>
<feature type="region of interest" description="Disordered" evidence="1">
    <location>
        <begin position="58"/>
        <end position="91"/>
    </location>
</feature>
<organism evidence="2 3">
    <name type="scientific">Saccharata proteae CBS 121410</name>
    <dbReference type="NCBI Taxonomy" id="1314787"/>
    <lineage>
        <taxon>Eukaryota</taxon>
        <taxon>Fungi</taxon>
        <taxon>Dikarya</taxon>
        <taxon>Ascomycota</taxon>
        <taxon>Pezizomycotina</taxon>
        <taxon>Dothideomycetes</taxon>
        <taxon>Dothideomycetes incertae sedis</taxon>
        <taxon>Botryosphaeriales</taxon>
        <taxon>Saccharataceae</taxon>
        <taxon>Saccharata</taxon>
    </lineage>
</organism>
<dbReference type="GO" id="GO:0032299">
    <property type="term" value="C:ribonuclease H2 complex"/>
    <property type="evidence" value="ECO:0007669"/>
    <property type="project" value="InterPro"/>
</dbReference>
<feature type="compositionally biased region" description="Acidic residues" evidence="1">
    <location>
        <begin position="82"/>
        <end position="91"/>
    </location>
</feature>
<evidence type="ECO:0000313" key="3">
    <source>
        <dbReference type="Proteomes" id="UP000799776"/>
    </source>
</evidence>
<dbReference type="Pfam" id="PF08615">
    <property type="entry name" value="RNase_H2_suC"/>
    <property type="match status" value="1"/>
</dbReference>
<dbReference type="GO" id="GO:0006401">
    <property type="term" value="P:RNA catabolic process"/>
    <property type="evidence" value="ECO:0007669"/>
    <property type="project" value="InterPro"/>
</dbReference>
<dbReference type="AlphaFoldDB" id="A0A9P4HM01"/>
<accession>A0A9P4HM01</accession>
<dbReference type="EMBL" id="ML978812">
    <property type="protein sequence ID" value="KAF2083272.1"/>
    <property type="molecule type" value="Genomic_DNA"/>
</dbReference>
<dbReference type="InterPro" id="IPR013924">
    <property type="entry name" value="RNase_H2_suC"/>
</dbReference>
<evidence type="ECO:0000313" key="2">
    <source>
        <dbReference type="EMBL" id="KAF2083272.1"/>
    </source>
</evidence>
<evidence type="ECO:0000256" key="1">
    <source>
        <dbReference type="SAM" id="MobiDB-lite"/>
    </source>
</evidence>
<dbReference type="Gene3D" id="2.40.128.680">
    <property type="match status" value="1"/>
</dbReference>